<comment type="caution">
    <text evidence="4">The sequence shown here is derived from an EMBL/GenBank/DDBJ whole genome shotgun (WGS) entry which is preliminary data.</text>
</comment>
<comment type="catalytic activity">
    <reaction evidence="3">
        <text>O-phospho-L-serine + H2O = L-serine + phosphate</text>
        <dbReference type="Rhea" id="RHEA:21208"/>
        <dbReference type="ChEBI" id="CHEBI:15377"/>
        <dbReference type="ChEBI" id="CHEBI:33384"/>
        <dbReference type="ChEBI" id="CHEBI:43474"/>
        <dbReference type="ChEBI" id="CHEBI:57524"/>
        <dbReference type="EC" id="3.1.3.3"/>
    </reaction>
</comment>
<keyword evidence="2 3" id="KW-0460">Magnesium</keyword>
<comment type="function">
    <text evidence="3">Catalyzes the last step of the phosphorylated serine biosynthetic pathway, i.e. dephosphorylation of O-phospho-L-serine to form L-serine.</text>
</comment>
<protein>
    <recommendedName>
        <fullName evidence="3">Phosphoserine phosphatase</fullName>
        <shortName evidence="3">PSP</shortName>
        <ecNumber evidence="3">3.1.3.3</ecNumber>
    </recommendedName>
</protein>
<dbReference type="Pfam" id="PF00702">
    <property type="entry name" value="Hydrolase"/>
    <property type="match status" value="1"/>
</dbReference>
<keyword evidence="3" id="KW-0718">Serine biosynthesis</keyword>
<dbReference type="InterPro" id="IPR006439">
    <property type="entry name" value="HAD-SF_hydro_IA"/>
</dbReference>
<comment type="cofactor">
    <cofactor evidence="3">
        <name>Mg(2+)</name>
        <dbReference type="ChEBI" id="CHEBI:18420"/>
    </cofactor>
    <cofactor evidence="3">
        <name>Co(2+)</name>
        <dbReference type="ChEBI" id="CHEBI:48828"/>
    </cofactor>
</comment>
<dbReference type="RefSeq" id="WP_035315502.1">
    <property type="nucleotide sequence ID" value="NZ_AODH01000050.1"/>
</dbReference>
<dbReference type="OrthoDB" id="9802350at2"/>
<comment type="catalytic activity">
    <reaction evidence="3">
        <text>O-phospho-D-serine + H2O = D-serine + phosphate</text>
        <dbReference type="Rhea" id="RHEA:24873"/>
        <dbReference type="ChEBI" id="CHEBI:15377"/>
        <dbReference type="ChEBI" id="CHEBI:35247"/>
        <dbReference type="ChEBI" id="CHEBI:43474"/>
        <dbReference type="ChEBI" id="CHEBI:58680"/>
        <dbReference type="EC" id="3.1.3.3"/>
    </reaction>
</comment>
<name>W7CSJ1_9LIST</name>
<dbReference type="EC" id="3.1.3.3" evidence="3"/>
<dbReference type="InterPro" id="IPR036412">
    <property type="entry name" value="HAD-like_sf"/>
</dbReference>
<sequence length="259" mass="29093">MTIKTLVFDLDDTLLWDKKSISEAFRLTCEHAKAQTGVDAELLEKAVREVATKLYASYPTYSLTQQIGINPFEGLWAQFDESLPVFSALQRLAPRYRNDAWHQGLQACGIENWQLAEACAAYFITMRRQSPFLYEDSLSVLAELQARYQLVLLTNGAPSLQNEKLRLTPELVPFFESIIISGDIGYGKPDVRLFEHLLATLAIEATETIMIGDNLMTDILGANRSGMRSIWLNREAKPLIEGITPTYTVTSLTALLEIV</sequence>
<dbReference type="InterPro" id="IPR044266">
    <property type="entry name" value="PSP_YsaA"/>
</dbReference>
<proteinExistence type="inferred from homology"/>
<dbReference type="NCBIfam" id="TIGR01509">
    <property type="entry name" value="HAD-SF-IA-v3"/>
    <property type="match status" value="1"/>
</dbReference>
<dbReference type="InterPro" id="IPR051400">
    <property type="entry name" value="HAD-like_hydrolase"/>
</dbReference>
<organism evidence="4 5">
    <name type="scientific">Brochothrix campestris FSL F6-1037</name>
    <dbReference type="NCBI Taxonomy" id="1265861"/>
    <lineage>
        <taxon>Bacteria</taxon>
        <taxon>Bacillati</taxon>
        <taxon>Bacillota</taxon>
        <taxon>Bacilli</taxon>
        <taxon>Bacillales</taxon>
        <taxon>Listeriaceae</taxon>
        <taxon>Brochothrix</taxon>
    </lineage>
</organism>
<comment type="similarity">
    <text evidence="3">Belongs to the HAD-like hydrolase superfamily.</text>
</comment>
<dbReference type="PANTHER" id="PTHR46470">
    <property type="entry name" value="N-ACYLNEURAMINATE-9-PHOSPHATASE"/>
    <property type="match status" value="1"/>
</dbReference>
<evidence type="ECO:0000256" key="1">
    <source>
        <dbReference type="ARBA" id="ARBA00022801"/>
    </source>
</evidence>
<comment type="pathway">
    <text evidence="3">Amino-acid biosynthesis; L-serine biosynthesis; L-serine from 3-phospho-D-glycerate: step 3/3.</text>
</comment>
<dbReference type="Gene3D" id="1.20.120.710">
    <property type="entry name" value="Haloacid dehalogenase hydrolase-like domain"/>
    <property type="match status" value="1"/>
</dbReference>
<dbReference type="Proteomes" id="UP000019243">
    <property type="component" value="Unassembled WGS sequence"/>
</dbReference>
<keyword evidence="3" id="KW-0028">Amino-acid biosynthesis</keyword>
<dbReference type="InterPro" id="IPR023214">
    <property type="entry name" value="HAD_sf"/>
</dbReference>
<dbReference type="PATRIC" id="fig|1265861.3.peg.2224"/>
<dbReference type="Gene3D" id="3.40.50.1000">
    <property type="entry name" value="HAD superfamily/HAD-like"/>
    <property type="match status" value="1"/>
</dbReference>
<gene>
    <name evidence="4" type="ORF">BCAMP_11305</name>
</gene>
<keyword evidence="5" id="KW-1185">Reference proteome</keyword>
<evidence type="ECO:0000256" key="2">
    <source>
        <dbReference type="ARBA" id="ARBA00022842"/>
    </source>
</evidence>
<keyword evidence="1 3" id="KW-0378">Hydrolase</keyword>
<dbReference type="GO" id="GO:0036424">
    <property type="term" value="F:L-phosphoserine phosphatase activity"/>
    <property type="evidence" value="ECO:0007669"/>
    <property type="project" value="UniProtKB-UniRule"/>
</dbReference>
<dbReference type="NCBIfam" id="TIGR01549">
    <property type="entry name" value="HAD-SF-IA-v1"/>
    <property type="match status" value="1"/>
</dbReference>
<dbReference type="EMBL" id="AODH01000050">
    <property type="protein sequence ID" value="EUJ35978.1"/>
    <property type="molecule type" value="Genomic_DNA"/>
</dbReference>
<reference evidence="4 5" key="1">
    <citation type="submission" date="2012-12" db="EMBL/GenBank/DDBJ databases">
        <title>Novel taxa of Listeriaceae from agricultural environments in the United States.</title>
        <authorList>
            <person name="den Bakker H.C."/>
            <person name="Allred A."/>
            <person name="Warchocki S."/>
            <person name="Wright E.M."/>
            <person name="Burrell A."/>
            <person name="Nightingale K.K."/>
            <person name="Kephart D."/>
            <person name="Wiedmann M."/>
        </authorList>
    </citation>
    <scope>NUCLEOTIDE SEQUENCE [LARGE SCALE GENOMIC DNA]</scope>
    <source>
        <strain evidence="4 5">FSL F6-1037</strain>
    </source>
</reference>
<dbReference type="STRING" id="1265861.BCAMP_11305"/>
<dbReference type="SFLD" id="SFLDG01129">
    <property type="entry name" value="C1.5:_HAD__Beta-PGM__Phosphata"/>
    <property type="match status" value="1"/>
</dbReference>
<dbReference type="SFLD" id="SFLDS00003">
    <property type="entry name" value="Haloacid_Dehalogenase"/>
    <property type="match status" value="1"/>
</dbReference>
<dbReference type="AlphaFoldDB" id="W7CSJ1"/>
<evidence type="ECO:0000313" key="5">
    <source>
        <dbReference type="Proteomes" id="UP000019243"/>
    </source>
</evidence>
<dbReference type="PANTHER" id="PTHR46470:SF3">
    <property type="entry name" value="N-ACYLNEURAMINATE-9-PHOSPHATASE"/>
    <property type="match status" value="1"/>
</dbReference>
<evidence type="ECO:0000256" key="3">
    <source>
        <dbReference type="HAMAP-Rule" id="MF_02240"/>
    </source>
</evidence>
<accession>W7CSJ1</accession>
<dbReference type="SUPFAM" id="SSF56784">
    <property type="entry name" value="HAD-like"/>
    <property type="match status" value="1"/>
</dbReference>
<evidence type="ECO:0000313" key="4">
    <source>
        <dbReference type="EMBL" id="EUJ35978.1"/>
    </source>
</evidence>
<dbReference type="GO" id="GO:0006564">
    <property type="term" value="P:L-serine biosynthetic process"/>
    <property type="evidence" value="ECO:0007669"/>
    <property type="project" value="UniProtKB-UniRule"/>
</dbReference>
<keyword evidence="3" id="KW-0170">Cobalt</keyword>
<dbReference type="HAMAP" id="MF_02240">
    <property type="entry name" value="PSP"/>
    <property type="match status" value="1"/>
</dbReference>